<keyword evidence="1" id="KW-0812">Transmembrane</keyword>
<evidence type="ECO:0000313" key="2">
    <source>
        <dbReference type="EMBL" id="BAO36127.1"/>
    </source>
</evidence>
<feature type="transmembrane region" description="Helical" evidence="1">
    <location>
        <begin position="58"/>
        <end position="83"/>
    </location>
</feature>
<dbReference type="EMBL" id="AP013063">
    <property type="protein sequence ID" value="BAO36127.1"/>
    <property type="molecule type" value="Genomic_DNA"/>
</dbReference>
<proteinExistence type="predicted"/>
<protein>
    <submittedName>
        <fullName evidence="2">Membrane protein</fullName>
    </submittedName>
</protein>
<organism evidence="2">
    <name type="scientific">Serratia marcescens SM39</name>
    <dbReference type="NCBI Taxonomy" id="1334564"/>
    <lineage>
        <taxon>Bacteria</taxon>
        <taxon>Pseudomonadati</taxon>
        <taxon>Pseudomonadota</taxon>
        <taxon>Gammaproteobacteria</taxon>
        <taxon>Enterobacterales</taxon>
        <taxon>Yersiniaceae</taxon>
        <taxon>Serratia</taxon>
    </lineage>
</organism>
<feature type="transmembrane region" description="Helical" evidence="1">
    <location>
        <begin position="148"/>
        <end position="175"/>
    </location>
</feature>
<accession>A0AAT9F3U9</accession>
<dbReference type="AlphaFoldDB" id="A0AAT9F3U9"/>
<reference evidence="2" key="1">
    <citation type="journal article" date="2014" name="Genome Biol. Evol.">
        <title>Genome evolution and plasticity of Serratia marcescens, an important multidrug-resistant nosocomial pathogen.</title>
        <authorList>
            <person name="Iguchi A."/>
            <person name="Nagaya Y."/>
            <person name="Pradel E."/>
            <person name="Ooka T."/>
            <person name="Ogura Y."/>
            <person name="Katsura K."/>
            <person name="Kurokawa K."/>
            <person name="Oshima K."/>
            <person name="Hattori M."/>
            <person name="Parkhill J."/>
            <person name="Sebaihia M."/>
            <person name="Coulthurst S.J."/>
            <person name="Gotoh N."/>
            <person name="Thomson N.R."/>
            <person name="Ewbank J.J."/>
            <person name="Hayashi T."/>
        </authorList>
    </citation>
    <scope>NUCLEOTIDE SEQUENCE</scope>
    <source>
        <strain evidence="2">SM39</strain>
    </source>
</reference>
<feature type="transmembrane region" description="Helical" evidence="1">
    <location>
        <begin position="123"/>
        <end position="142"/>
    </location>
</feature>
<feature type="transmembrane region" description="Helical" evidence="1">
    <location>
        <begin position="89"/>
        <end position="111"/>
    </location>
</feature>
<keyword evidence="1" id="KW-1133">Transmembrane helix</keyword>
<evidence type="ECO:0000256" key="1">
    <source>
        <dbReference type="SAM" id="Phobius"/>
    </source>
</evidence>
<sequence>MSPVRLPGPLSRLAAQGRVMERQIAARDGALFAGVDAQLEQHFLTPGQRLSPPGVGNVMLLMVCLTLGLAGVMGLATDVAAAWSGKTSAAVLMGSGAIVAVWMTLILFQLVQGKNSGVVLLQYYLGMLGLFCLGAAAAWAAGMTGIATVAMLLGGVVGGALFSNRAAFSLYVAYFRTRRRVLIKRRWQREDLRNTR</sequence>
<gene>
    <name evidence="2" type="ORF">SM39_4196</name>
</gene>
<name>A0AAT9F3U9_SERMA</name>
<keyword evidence="1" id="KW-0472">Membrane</keyword>
<dbReference type="KEGG" id="smar:SM39_4196"/>